<evidence type="ECO:0000313" key="1">
    <source>
        <dbReference type="EMBL" id="TQM74888.1"/>
    </source>
</evidence>
<protein>
    <submittedName>
        <fullName evidence="1">Winged helix-turn-helix protein</fullName>
    </submittedName>
</protein>
<reference evidence="1 2" key="1">
    <citation type="submission" date="2019-06" db="EMBL/GenBank/DDBJ databases">
        <title>Sequencing the genomes of 1000 actinobacteria strains.</title>
        <authorList>
            <person name="Klenk H.-P."/>
        </authorList>
    </citation>
    <scope>NUCLEOTIDE SEQUENCE [LARGE SCALE GENOMIC DNA]</scope>
    <source>
        <strain evidence="1 2">DSM 43186</strain>
    </source>
</reference>
<organism evidence="1 2">
    <name type="scientific">Thermopolyspora flexuosa</name>
    <dbReference type="NCBI Taxonomy" id="103836"/>
    <lineage>
        <taxon>Bacteria</taxon>
        <taxon>Bacillati</taxon>
        <taxon>Actinomycetota</taxon>
        <taxon>Actinomycetes</taxon>
        <taxon>Streptosporangiales</taxon>
        <taxon>Streptosporangiaceae</taxon>
        <taxon>Thermopolyspora</taxon>
    </lineage>
</organism>
<dbReference type="EMBL" id="VFPQ01000001">
    <property type="protein sequence ID" value="TQM74888.1"/>
    <property type="molecule type" value="Genomic_DNA"/>
</dbReference>
<sequence>MDLEPGVPEIAAAFGMGRASACLRRAIAGGAPTDEDGTAGDAVPSGVPVQGAAAEAMSADCGPALTPEHAAALRAILLGERTEAAGTAAARRPWTTEDVRDLLAREFGVRTTADGAQAALGTLGLWPDRPPRRPHHATDAAWAATELPRIRERAAAEGARLYLVEDTLVGDGTLWLFTASPMYGPRRFALYDPAREGGDDHHRFLADFLERLARRPGPPAHVVLEPLPAEDARAVTALADASQGRLRVHFLPDALLRLERLTALWRASHEATDRRARERDEAARVHRDAKAAEERLRLERDRAIRGCRDAGIPVAELVEHTGLAPKTIYDALDRTTAPGPDEEAGAAPVTLRRQRLARLDAAFAAWRRAADAVREHAREREEVVAAYRTARAVEERLRRRRDDAIAAWRATGVAATAIAARTGLSIGLISQIAGRRPAAEAAARHGVANRLLAELERAGARWREATAATEERARARREAVDACRAARAAEQRLRARRDRVMLACQAAGIPAPDIALCAGLDVSTVYQTLRVHRIEPRDLPRVDRVRLMSRLREVSRRWRRAADAVRESVRLRDEAIRAWRASRADEEAARRERDRAIAECRAAGIGVNVLAACTRLDLSTVYGVCQAAGA</sequence>
<comment type="caution">
    <text evidence="1">The sequence shown here is derived from an EMBL/GenBank/DDBJ whole genome shotgun (WGS) entry which is preliminary data.</text>
</comment>
<name>A0A543IWE0_9ACTN</name>
<keyword evidence="2" id="KW-1185">Reference proteome</keyword>
<gene>
    <name evidence="1" type="ORF">FHX40_1574</name>
</gene>
<accession>A0A543IWE0</accession>
<evidence type="ECO:0000313" key="2">
    <source>
        <dbReference type="Proteomes" id="UP000319213"/>
    </source>
</evidence>
<dbReference type="RefSeq" id="WP_142258993.1">
    <property type="nucleotide sequence ID" value="NZ_BMPV01000003.1"/>
</dbReference>
<dbReference type="AlphaFoldDB" id="A0A543IWE0"/>
<proteinExistence type="predicted"/>
<dbReference type="Proteomes" id="UP000319213">
    <property type="component" value="Unassembled WGS sequence"/>
</dbReference>
<dbReference type="OrthoDB" id="5504200at2"/>